<dbReference type="PROSITE" id="PS50928">
    <property type="entry name" value="ABC_TM1"/>
    <property type="match status" value="1"/>
</dbReference>
<keyword evidence="2 7" id="KW-0813">Transport</keyword>
<name>A0A5C8ZK65_9ACTN</name>
<dbReference type="InterPro" id="IPR050901">
    <property type="entry name" value="BP-dep_ABC_trans_perm"/>
</dbReference>
<evidence type="ECO:0000259" key="9">
    <source>
        <dbReference type="PROSITE" id="PS50928"/>
    </source>
</evidence>
<proteinExistence type="inferred from homology"/>
<keyword evidence="4 7" id="KW-0812">Transmembrane</keyword>
<feature type="domain" description="ABC transmembrane type-1" evidence="9">
    <location>
        <begin position="93"/>
        <end position="286"/>
    </location>
</feature>
<feature type="region of interest" description="Disordered" evidence="8">
    <location>
        <begin position="1"/>
        <end position="28"/>
    </location>
</feature>
<keyword evidence="3" id="KW-1003">Cell membrane</keyword>
<feature type="transmembrane region" description="Helical" evidence="7">
    <location>
        <begin position="219"/>
        <end position="244"/>
    </location>
</feature>
<dbReference type="EMBL" id="VKAC01000001">
    <property type="protein sequence ID" value="TXR58267.1"/>
    <property type="molecule type" value="Genomic_DNA"/>
</dbReference>
<dbReference type="CDD" id="cd06261">
    <property type="entry name" value="TM_PBP2"/>
    <property type="match status" value="1"/>
</dbReference>
<dbReference type="InterPro" id="IPR000515">
    <property type="entry name" value="MetI-like"/>
</dbReference>
<feature type="compositionally biased region" description="Low complexity" evidence="8">
    <location>
        <begin position="1"/>
        <end position="26"/>
    </location>
</feature>
<dbReference type="Gene3D" id="1.10.3720.10">
    <property type="entry name" value="MetI-like"/>
    <property type="match status" value="1"/>
</dbReference>
<gene>
    <name evidence="10" type="ORF">FMM08_02000</name>
</gene>
<feature type="transmembrane region" description="Helical" evidence="7">
    <location>
        <begin position="130"/>
        <end position="151"/>
    </location>
</feature>
<keyword evidence="6 7" id="KW-0472">Membrane</keyword>
<dbReference type="OrthoDB" id="3569827at2"/>
<protein>
    <submittedName>
        <fullName evidence="10">Carbohydrate ABC transporter permease</fullName>
    </submittedName>
</protein>
<comment type="caution">
    <text evidence="10">The sequence shown here is derived from an EMBL/GenBank/DDBJ whole genome shotgun (WGS) entry which is preliminary data.</text>
</comment>
<dbReference type="Proteomes" id="UP000321234">
    <property type="component" value="Unassembled WGS sequence"/>
</dbReference>
<dbReference type="GO" id="GO:0005886">
    <property type="term" value="C:plasma membrane"/>
    <property type="evidence" value="ECO:0007669"/>
    <property type="project" value="UniProtKB-SubCell"/>
</dbReference>
<keyword evidence="11" id="KW-1185">Reference proteome</keyword>
<reference evidence="10 11" key="1">
    <citation type="submission" date="2019-07" db="EMBL/GenBank/DDBJ databases">
        <title>Quadrisphaera sp. strain DD2A genome sequencing and assembly.</title>
        <authorList>
            <person name="Kim I."/>
        </authorList>
    </citation>
    <scope>NUCLEOTIDE SEQUENCE [LARGE SCALE GENOMIC DNA]</scope>
    <source>
        <strain evidence="10 11">DD2A</strain>
    </source>
</reference>
<evidence type="ECO:0000313" key="10">
    <source>
        <dbReference type="EMBL" id="TXR58267.1"/>
    </source>
</evidence>
<evidence type="ECO:0000256" key="3">
    <source>
        <dbReference type="ARBA" id="ARBA00022475"/>
    </source>
</evidence>
<dbReference type="SUPFAM" id="SSF161098">
    <property type="entry name" value="MetI-like"/>
    <property type="match status" value="1"/>
</dbReference>
<feature type="transmembrane region" description="Helical" evidence="7">
    <location>
        <begin position="97"/>
        <end position="118"/>
    </location>
</feature>
<dbReference type="Pfam" id="PF00528">
    <property type="entry name" value="BPD_transp_1"/>
    <property type="match status" value="1"/>
</dbReference>
<evidence type="ECO:0000256" key="7">
    <source>
        <dbReference type="RuleBase" id="RU363032"/>
    </source>
</evidence>
<dbReference type="GO" id="GO:0055085">
    <property type="term" value="P:transmembrane transport"/>
    <property type="evidence" value="ECO:0007669"/>
    <property type="project" value="InterPro"/>
</dbReference>
<evidence type="ECO:0000256" key="5">
    <source>
        <dbReference type="ARBA" id="ARBA00022989"/>
    </source>
</evidence>
<comment type="similarity">
    <text evidence="7">Belongs to the binding-protein-dependent transport system permease family.</text>
</comment>
<feature type="transmembrane region" description="Helical" evidence="7">
    <location>
        <begin position="264"/>
        <end position="285"/>
    </location>
</feature>
<evidence type="ECO:0000313" key="11">
    <source>
        <dbReference type="Proteomes" id="UP000321234"/>
    </source>
</evidence>
<evidence type="ECO:0000256" key="1">
    <source>
        <dbReference type="ARBA" id="ARBA00004651"/>
    </source>
</evidence>
<dbReference type="PANTHER" id="PTHR32243:SF18">
    <property type="entry name" value="INNER MEMBRANE ABC TRANSPORTER PERMEASE PROTEIN YCJP"/>
    <property type="match status" value="1"/>
</dbReference>
<evidence type="ECO:0000256" key="8">
    <source>
        <dbReference type="SAM" id="MobiDB-lite"/>
    </source>
</evidence>
<evidence type="ECO:0000256" key="6">
    <source>
        <dbReference type="ARBA" id="ARBA00023136"/>
    </source>
</evidence>
<evidence type="ECO:0000256" key="4">
    <source>
        <dbReference type="ARBA" id="ARBA00022692"/>
    </source>
</evidence>
<evidence type="ECO:0000256" key="2">
    <source>
        <dbReference type="ARBA" id="ARBA00022448"/>
    </source>
</evidence>
<dbReference type="InterPro" id="IPR035906">
    <property type="entry name" value="MetI-like_sf"/>
</dbReference>
<accession>A0A5C8ZK65</accession>
<feature type="transmembrane region" description="Helical" evidence="7">
    <location>
        <begin position="35"/>
        <end position="57"/>
    </location>
</feature>
<dbReference type="PANTHER" id="PTHR32243">
    <property type="entry name" value="MALTOSE TRANSPORT SYSTEM PERMEASE-RELATED"/>
    <property type="match status" value="1"/>
</dbReference>
<comment type="subcellular location">
    <subcellularLocation>
        <location evidence="1 7">Cell membrane</location>
        <topology evidence="1 7">Multi-pass membrane protein</topology>
    </subcellularLocation>
</comment>
<dbReference type="AlphaFoldDB" id="A0A5C8ZK65"/>
<feature type="transmembrane region" description="Helical" evidence="7">
    <location>
        <begin position="163"/>
        <end position="182"/>
    </location>
</feature>
<sequence>MTVTTPTAPAPTSAPAAGRAPATPRPRATRRRALSALRTAFGVVVVGVLLFPVYWMVNTSLQGSENLLSTQWFPLQVDLGGYREAISSQLGNLGTSLVVAVGAVVVCLAVAAPAAYGLSRAALPLPGGAVLLTLLVITQMIPGIVIANGLYSLYNDLGLIDSYVGLVLADASLGVPFCILLMRSFMTNIPASLIEAAKIDGASEWRVFRSIVLPLSRNSLVTAAVFAFLFAWSDFLFALTLTTGQQVVPITLSMYTFIGAHTQSWAALMATATIASIPAAALLVVAQRYIAAGVTGGAVK</sequence>
<organism evidence="10 11">
    <name type="scientific">Quadrisphaera setariae</name>
    <dbReference type="NCBI Taxonomy" id="2593304"/>
    <lineage>
        <taxon>Bacteria</taxon>
        <taxon>Bacillati</taxon>
        <taxon>Actinomycetota</taxon>
        <taxon>Actinomycetes</taxon>
        <taxon>Kineosporiales</taxon>
        <taxon>Kineosporiaceae</taxon>
        <taxon>Quadrisphaera</taxon>
    </lineage>
</organism>
<keyword evidence="5 7" id="KW-1133">Transmembrane helix</keyword>